<comment type="caution">
    <text evidence="1">The sequence shown here is derived from an EMBL/GenBank/DDBJ whole genome shotgun (WGS) entry which is preliminary data.</text>
</comment>
<gene>
    <name evidence="1" type="ORF">PR048_026528</name>
</gene>
<dbReference type="EMBL" id="JARBHB010000011">
    <property type="protein sequence ID" value="KAJ8872912.1"/>
    <property type="molecule type" value="Genomic_DNA"/>
</dbReference>
<protein>
    <submittedName>
        <fullName evidence="1">Uncharacterized protein</fullName>
    </submittedName>
</protein>
<evidence type="ECO:0000313" key="1">
    <source>
        <dbReference type="EMBL" id="KAJ8872912.1"/>
    </source>
</evidence>
<dbReference type="Proteomes" id="UP001159363">
    <property type="component" value="Chromosome 10"/>
</dbReference>
<accession>A0ABQ9GLJ9</accession>
<organism evidence="1 2">
    <name type="scientific">Dryococelus australis</name>
    <dbReference type="NCBI Taxonomy" id="614101"/>
    <lineage>
        <taxon>Eukaryota</taxon>
        <taxon>Metazoa</taxon>
        <taxon>Ecdysozoa</taxon>
        <taxon>Arthropoda</taxon>
        <taxon>Hexapoda</taxon>
        <taxon>Insecta</taxon>
        <taxon>Pterygota</taxon>
        <taxon>Neoptera</taxon>
        <taxon>Polyneoptera</taxon>
        <taxon>Phasmatodea</taxon>
        <taxon>Verophasmatodea</taxon>
        <taxon>Anareolatae</taxon>
        <taxon>Phasmatidae</taxon>
        <taxon>Eurycanthinae</taxon>
        <taxon>Dryococelus</taxon>
    </lineage>
</organism>
<keyword evidence="2" id="KW-1185">Reference proteome</keyword>
<name>A0ABQ9GLJ9_9NEOP</name>
<evidence type="ECO:0000313" key="2">
    <source>
        <dbReference type="Proteomes" id="UP001159363"/>
    </source>
</evidence>
<reference evidence="1 2" key="1">
    <citation type="submission" date="2023-02" db="EMBL/GenBank/DDBJ databases">
        <title>LHISI_Scaffold_Assembly.</title>
        <authorList>
            <person name="Stuart O.P."/>
            <person name="Cleave R."/>
            <person name="Magrath M.J.L."/>
            <person name="Mikheyev A.S."/>
        </authorList>
    </citation>
    <scope>NUCLEOTIDE SEQUENCE [LARGE SCALE GENOMIC DNA]</scope>
    <source>
        <strain evidence="1">Daus_M_001</strain>
        <tissue evidence="1">Leg muscle</tissue>
    </source>
</reference>
<sequence length="426" mass="47244">MPILSSPALATRVCVCSSTGAFAVILCGDWFTRHLQKCASIEDSVHQELRYQAGMFEDIRAYDHKDQPQKNSKMCQPTWQLSPDCGQHPSVLYPRLGISLEGVAMAPIAVMSNPHPSGAVHSLHTELPACLRVPSSARTYNSRRNPPVSGVTTINREVIRDGASCTGKRDWVINGKESAMVLVRDPGVISGNHGNQVTMVIRMAGPGIEPESSRMRVHLMKSMSILPLSKDNFVDFHNIAYWILVDLLEFSTLLEQLALHSTVQGYPELQTTRLSPTRTGFKSRRAAPGFSRVGIVPDDVAGRRGFSGSPVSSVLAFRRCSIRTSLLRPQDLDVKIRPNLSTPSLHLADDIRPEHLQLELYEREGDCTCVGTVESLADSCCTLPERQEKRCWHTSSSHTPTRLEACDITVARQWIDEATHNRQRSD</sequence>
<proteinExistence type="predicted"/>